<accession>A0A7J6QYT4</accession>
<comment type="caution">
    <text evidence="8">The sequence shown here is derived from an EMBL/GenBank/DDBJ whole genome shotgun (WGS) entry which is preliminary data.</text>
</comment>
<feature type="domain" description="PPM-type phosphatase" evidence="7">
    <location>
        <begin position="28"/>
        <end position="435"/>
    </location>
</feature>
<dbReference type="GO" id="GO:0004722">
    <property type="term" value="F:protein serine/threonine phosphatase activity"/>
    <property type="evidence" value="ECO:0007669"/>
    <property type="project" value="InterPro"/>
</dbReference>
<evidence type="ECO:0000313" key="8">
    <source>
        <dbReference type="EMBL" id="KAF4713301.1"/>
    </source>
</evidence>
<feature type="region of interest" description="Disordered" evidence="6">
    <location>
        <begin position="1"/>
        <end position="27"/>
    </location>
</feature>
<evidence type="ECO:0000259" key="7">
    <source>
        <dbReference type="PROSITE" id="PS51746"/>
    </source>
</evidence>
<feature type="region of interest" description="Disordered" evidence="6">
    <location>
        <begin position="677"/>
        <end position="705"/>
    </location>
</feature>
<feature type="region of interest" description="Disordered" evidence="6">
    <location>
        <begin position="316"/>
        <end position="345"/>
    </location>
</feature>
<comment type="subcellular location">
    <subcellularLocation>
        <location evidence="1">Membrane</location>
        <topology evidence="1">Peripheral membrane protein</topology>
    </subcellularLocation>
</comment>
<dbReference type="EMBL" id="JABANM010026242">
    <property type="protein sequence ID" value="KAF4713301.1"/>
    <property type="molecule type" value="Genomic_DNA"/>
</dbReference>
<dbReference type="Proteomes" id="UP000574390">
    <property type="component" value="Unassembled WGS sequence"/>
</dbReference>
<evidence type="ECO:0000256" key="1">
    <source>
        <dbReference type="ARBA" id="ARBA00004170"/>
    </source>
</evidence>
<dbReference type="InterPro" id="IPR001932">
    <property type="entry name" value="PPM-type_phosphatase-like_dom"/>
</dbReference>
<feature type="compositionally biased region" description="Acidic residues" evidence="6">
    <location>
        <begin position="1"/>
        <end position="11"/>
    </location>
</feature>
<dbReference type="GO" id="GO:0016020">
    <property type="term" value="C:membrane"/>
    <property type="evidence" value="ECO:0007669"/>
    <property type="project" value="UniProtKB-SubCell"/>
</dbReference>
<keyword evidence="4 5" id="KW-0904">Protein phosphatase</keyword>
<organism evidence="8 9">
    <name type="scientific">Perkinsus olseni</name>
    <name type="common">Perkinsus atlanticus</name>
    <dbReference type="NCBI Taxonomy" id="32597"/>
    <lineage>
        <taxon>Eukaryota</taxon>
        <taxon>Sar</taxon>
        <taxon>Alveolata</taxon>
        <taxon>Perkinsozoa</taxon>
        <taxon>Perkinsea</taxon>
        <taxon>Perkinsida</taxon>
        <taxon>Perkinsidae</taxon>
        <taxon>Perkinsus</taxon>
    </lineage>
</organism>
<gene>
    <name evidence="8" type="ORF">FOZ62_004616</name>
</gene>
<dbReference type="GO" id="GO:0046872">
    <property type="term" value="F:metal ion binding"/>
    <property type="evidence" value="ECO:0007669"/>
    <property type="project" value="UniProtKB-KW"/>
</dbReference>
<keyword evidence="2" id="KW-0479">Metal-binding</keyword>
<dbReference type="PROSITE" id="PS01032">
    <property type="entry name" value="PPM_1"/>
    <property type="match status" value="1"/>
</dbReference>
<evidence type="ECO:0000256" key="4">
    <source>
        <dbReference type="ARBA" id="ARBA00022912"/>
    </source>
</evidence>
<dbReference type="SUPFAM" id="SSF81606">
    <property type="entry name" value="PP2C-like"/>
    <property type="match status" value="1"/>
</dbReference>
<name>A0A7J6QYT4_PEROL</name>
<evidence type="ECO:0000256" key="2">
    <source>
        <dbReference type="ARBA" id="ARBA00022723"/>
    </source>
</evidence>
<feature type="compositionally biased region" description="Low complexity" evidence="6">
    <location>
        <begin position="689"/>
        <end position="705"/>
    </location>
</feature>
<evidence type="ECO:0000256" key="6">
    <source>
        <dbReference type="SAM" id="MobiDB-lite"/>
    </source>
</evidence>
<evidence type="ECO:0000313" key="9">
    <source>
        <dbReference type="Proteomes" id="UP000574390"/>
    </source>
</evidence>
<reference evidence="8 9" key="1">
    <citation type="submission" date="2020-04" db="EMBL/GenBank/DDBJ databases">
        <title>Perkinsus olseni comparative genomics.</title>
        <authorList>
            <person name="Bogema D.R."/>
        </authorList>
    </citation>
    <scope>NUCLEOTIDE SEQUENCE [LARGE SCALE GENOMIC DNA]</scope>
    <source>
        <strain evidence="8">ATCC PRA-205</strain>
    </source>
</reference>
<dbReference type="AlphaFoldDB" id="A0A7J6QYT4"/>
<dbReference type="Pfam" id="PF00481">
    <property type="entry name" value="PP2C"/>
    <property type="match status" value="2"/>
</dbReference>
<sequence>MSAWEAADEESTPAHHRARLHDPTSVRGVGVADDIGARPDMEDSYVFIDAFGGKSSSAFMAIYDGHGGRRCVDFVSKRLHEEVLKNLTLDPPPEPPDEGEKEKAGGPSPWATMTFTTAMSSGSTLDTRPQYVYATEALVNAYTQTDEAFRNELQSLEGGCTAVTCLVQYEFGGDRTLYCAHVGIVVNDRVNGMLAIARALGDFQLKRTISAEMVARAAKAREEGEEMPPVFGNVTDIVSNIPDVSSIVLKEASDHFLILACDGVWDVITDQEAVDLVLEVLSKLTQAQLATPKEGRKWPMRCGTVAQVTATALVRTSPPPAAASSTGPVLRPHRPPYDGSHSSMSSAATTAAAALPNAWAPTFPSLASRAPSKQHPREAPHEWVEWWREAVQRSPSSCSIQSPRSHESIHIHVTAGSRVSGDCYDLNAAVIIRDRTINATDKDLLSKLSVEGPPLACESAFQSLAGVLHSGPYASVDEAVRGMCSFFWPQQERTDTSVTQTEQWIDQVVPLSSSQSTEVEPGCSLSDDLSGQQVQVIGDGDDSISIRGDCYGDQERRTALRKATVKAIARVLVSLVRHVQSSAELVAPEVAGAVRSGRDCKEVYRAFGIAEGGSVEDAVGAVCVLIMNSITPATTSAAVVLPTMVNEAGRTTTTLPPFVLEARPRGTLPTTVTIMDATYPSPTSTEMVTTSPATRATTTTATTTTTTTTTTTSTTIATSATTTSTTTTSTTTSTITITTTVTPTTSTTATTITTTTTTTTSTTIASTVVAIAMHTTPMVTTMSPTAEEEEATTSTASEALRKGAWLDWIQERKTVVRLMCLLSYTPDQIFFGITSTTTGKGAYRVQVAGKCRNSEPPRKVRVRPAAGFLPDSGIEVAESKDRNCLGIFKSFGLSPQLTVKEAVDELCHRSSPAKPATKLYNDTRPATAPTVSSSEPFYLCKGVQVGGQYFGLSRPESSESWDTIWHLHARCNYEDTSMGLYPRSDASA</sequence>
<dbReference type="PANTHER" id="PTHR13832">
    <property type="entry name" value="PROTEIN PHOSPHATASE 2C"/>
    <property type="match status" value="1"/>
</dbReference>
<proteinExistence type="inferred from homology"/>
<evidence type="ECO:0000256" key="3">
    <source>
        <dbReference type="ARBA" id="ARBA00022801"/>
    </source>
</evidence>
<dbReference type="InterPro" id="IPR000222">
    <property type="entry name" value="PP2C_BS"/>
</dbReference>
<protein>
    <recommendedName>
        <fullName evidence="7">PPM-type phosphatase domain-containing protein</fullName>
    </recommendedName>
</protein>
<dbReference type="InterPro" id="IPR015655">
    <property type="entry name" value="PP2C"/>
</dbReference>
<evidence type="ECO:0000256" key="5">
    <source>
        <dbReference type="RuleBase" id="RU003465"/>
    </source>
</evidence>
<comment type="similarity">
    <text evidence="5">Belongs to the PP2C family.</text>
</comment>
<dbReference type="InterPro" id="IPR036457">
    <property type="entry name" value="PPM-type-like_dom_sf"/>
</dbReference>
<keyword evidence="3 5" id="KW-0378">Hydrolase</keyword>
<dbReference type="Gene3D" id="3.60.40.10">
    <property type="entry name" value="PPM-type phosphatase domain"/>
    <property type="match status" value="2"/>
</dbReference>
<dbReference type="SMART" id="SM00332">
    <property type="entry name" value="PP2Cc"/>
    <property type="match status" value="1"/>
</dbReference>
<dbReference type="CDD" id="cd00143">
    <property type="entry name" value="PP2Cc"/>
    <property type="match status" value="1"/>
</dbReference>
<feature type="region of interest" description="Disordered" evidence="6">
    <location>
        <begin position="85"/>
        <end position="109"/>
    </location>
</feature>
<dbReference type="PROSITE" id="PS51746">
    <property type="entry name" value="PPM_2"/>
    <property type="match status" value="1"/>
</dbReference>
<feature type="non-terminal residue" evidence="8">
    <location>
        <position position="988"/>
    </location>
</feature>
<dbReference type="PANTHER" id="PTHR13832:SF827">
    <property type="entry name" value="PROTEIN PHOSPHATASE 1L"/>
    <property type="match status" value="1"/>
</dbReference>